<dbReference type="Pfam" id="PF05023">
    <property type="entry name" value="Phytochelatin"/>
    <property type="match status" value="1"/>
</dbReference>
<dbReference type="PANTHER" id="PTHR33447:SF20">
    <property type="entry name" value="GLUTATHIONE GAMMA-GLUTAMYLCYSTEINYLTRANSFERASE"/>
    <property type="match status" value="1"/>
</dbReference>
<feature type="chain" id="PRO_5046628118" description="glutathione gamma-glutamylcysteinyltransferase" evidence="5">
    <location>
        <begin position="23"/>
        <end position="240"/>
    </location>
</feature>
<keyword evidence="4" id="KW-0479">Metal-binding</keyword>
<keyword evidence="2" id="KW-0104">Cadmium</keyword>
<reference evidence="7 8" key="1">
    <citation type="submission" date="2023-07" db="EMBL/GenBank/DDBJ databases">
        <title>Genomic Encyclopedia of Type Strains, Phase IV (KMG-IV): sequencing the most valuable type-strain genomes for metagenomic binning, comparative biology and taxonomic classification.</title>
        <authorList>
            <person name="Goeker M."/>
        </authorList>
    </citation>
    <scope>NUCLEOTIDE SEQUENCE [LARGE SCALE GENOMIC DNA]</scope>
    <source>
        <strain evidence="7 8">B6-8</strain>
    </source>
</reference>
<gene>
    <name evidence="7" type="ORF">QO014_002121</name>
</gene>
<proteinExistence type="predicted"/>
<protein>
    <recommendedName>
        <fullName evidence="1">glutathione gamma-glutamylcysteinyltransferase</fullName>
        <ecNumber evidence="1">2.3.2.15</ecNumber>
    </recommendedName>
</protein>
<keyword evidence="3" id="KW-0808">Transferase</keyword>
<dbReference type="Gene3D" id="3.90.70.30">
    <property type="entry name" value="Phytochelatin synthase, N-terminal domain"/>
    <property type="match status" value="1"/>
</dbReference>
<feature type="signal peptide" evidence="5">
    <location>
        <begin position="1"/>
        <end position="22"/>
    </location>
</feature>
<evidence type="ECO:0000256" key="3">
    <source>
        <dbReference type="ARBA" id="ARBA00022679"/>
    </source>
</evidence>
<dbReference type="EMBL" id="JAUSVO010000003">
    <property type="protein sequence ID" value="MDQ0437729.1"/>
    <property type="molecule type" value="Genomic_DNA"/>
</dbReference>
<keyword evidence="8" id="KW-1185">Reference proteome</keyword>
<evidence type="ECO:0000259" key="6">
    <source>
        <dbReference type="PROSITE" id="PS51443"/>
    </source>
</evidence>
<dbReference type="EC" id="2.3.2.15" evidence="1"/>
<evidence type="ECO:0000256" key="2">
    <source>
        <dbReference type="ARBA" id="ARBA00022539"/>
    </source>
</evidence>
<organism evidence="7 8">
    <name type="scientific">Kaistia dalseonensis</name>
    <dbReference type="NCBI Taxonomy" id="410840"/>
    <lineage>
        <taxon>Bacteria</taxon>
        <taxon>Pseudomonadati</taxon>
        <taxon>Pseudomonadota</taxon>
        <taxon>Alphaproteobacteria</taxon>
        <taxon>Hyphomicrobiales</taxon>
        <taxon>Kaistiaceae</taxon>
        <taxon>Kaistia</taxon>
    </lineage>
</organism>
<accession>A0ABU0H8A0</accession>
<evidence type="ECO:0000313" key="8">
    <source>
        <dbReference type="Proteomes" id="UP001241603"/>
    </source>
</evidence>
<dbReference type="InterPro" id="IPR038156">
    <property type="entry name" value="PCS_N_sf"/>
</dbReference>
<evidence type="ECO:0000313" key="7">
    <source>
        <dbReference type="EMBL" id="MDQ0437729.1"/>
    </source>
</evidence>
<sequence>MTIRGSFFSILVSGLIATAASAETLPLPANLIGAASEPGAALLIGAEARTAYFPLADNFVTQKTQSFCGVASMVMVLNASGVPAPAVPEYEPYRTFTQDNLLDARTDAIVPRETILKQGMTLDQLGGVLATQPLSVTVRHAGDTTLDAFRNEARDHLASPGQFVVINYLRKALGQETGGHISPLAAYDAEEDRFLILDVARYKYPPVWVKADELFAAMNTPDKDNANKTRGYVLVTKKGD</sequence>
<dbReference type="SUPFAM" id="SSF54001">
    <property type="entry name" value="Cysteine proteinases"/>
    <property type="match status" value="1"/>
</dbReference>
<name>A0ABU0H8A0_9HYPH</name>
<comment type="caution">
    <text evidence="7">The sequence shown here is derived from an EMBL/GenBank/DDBJ whole genome shotgun (WGS) entry which is preliminary data.</text>
</comment>
<feature type="domain" description="Peptidase C83" evidence="6">
    <location>
        <begin position="15"/>
        <end position="240"/>
    </location>
</feature>
<dbReference type="InterPro" id="IPR038765">
    <property type="entry name" value="Papain-like_cys_pep_sf"/>
</dbReference>
<dbReference type="RefSeq" id="WP_266348668.1">
    <property type="nucleotide sequence ID" value="NZ_JAPKNG010000003.1"/>
</dbReference>
<keyword evidence="5" id="KW-0732">Signal</keyword>
<dbReference type="PANTHER" id="PTHR33447">
    <property type="entry name" value="GLUTATHIONE GAMMA-GLUTAMYLCYSTEINYLTRANSFERASE"/>
    <property type="match status" value="1"/>
</dbReference>
<evidence type="ECO:0000256" key="4">
    <source>
        <dbReference type="ARBA" id="ARBA00022723"/>
    </source>
</evidence>
<evidence type="ECO:0000256" key="1">
    <source>
        <dbReference type="ARBA" id="ARBA00012468"/>
    </source>
</evidence>
<evidence type="ECO:0000256" key="5">
    <source>
        <dbReference type="SAM" id="SignalP"/>
    </source>
</evidence>
<dbReference type="InterPro" id="IPR007719">
    <property type="entry name" value="PCS_N"/>
</dbReference>
<dbReference type="Proteomes" id="UP001241603">
    <property type="component" value="Unassembled WGS sequence"/>
</dbReference>
<dbReference type="InterPro" id="IPR040409">
    <property type="entry name" value="PCS-like"/>
</dbReference>
<dbReference type="PROSITE" id="PS51443">
    <property type="entry name" value="PCS"/>
    <property type="match status" value="1"/>
</dbReference>